<dbReference type="CDD" id="cd01949">
    <property type="entry name" value="GGDEF"/>
    <property type="match status" value="1"/>
</dbReference>
<keyword evidence="6" id="KW-1185">Reference proteome</keyword>
<dbReference type="InterPro" id="IPR000160">
    <property type="entry name" value="GGDEF_dom"/>
</dbReference>
<dbReference type="PROSITE" id="PS50883">
    <property type="entry name" value="EAL"/>
    <property type="match status" value="1"/>
</dbReference>
<organism evidence="5 6">
    <name type="scientific">Thioalkalivibrio paradoxus ARh 1</name>
    <dbReference type="NCBI Taxonomy" id="713585"/>
    <lineage>
        <taxon>Bacteria</taxon>
        <taxon>Pseudomonadati</taxon>
        <taxon>Pseudomonadota</taxon>
        <taxon>Gammaproteobacteria</taxon>
        <taxon>Chromatiales</taxon>
        <taxon>Ectothiorhodospiraceae</taxon>
        <taxon>Thioalkalivibrio</taxon>
    </lineage>
</organism>
<dbReference type="Pfam" id="PF00990">
    <property type="entry name" value="GGDEF"/>
    <property type="match status" value="1"/>
</dbReference>
<dbReference type="HOGENOM" id="CLU_000445_70_50_6"/>
<dbReference type="PANTHER" id="PTHR44757:SF2">
    <property type="entry name" value="BIOFILM ARCHITECTURE MAINTENANCE PROTEIN MBAA"/>
    <property type="match status" value="1"/>
</dbReference>
<dbReference type="SUPFAM" id="SSF55073">
    <property type="entry name" value="Nucleotide cyclase"/>
    <property type="match status" value="1"/>
</dbReference>
<keyword evidence="2" id="KW-0973">c-di-GMP</keyword>
<dbReference type="EMBL" id="CP007029">
    <property type="protein sequence ID" value="AHE98458.1"/>
    <property type="molecule type" value="Genomic_DNA"/>
</dbReference>
<proteinExistence type="predicted"/>
<dbReference type="KEGG" id="tti:THITH_09470"/>
<dbReference type="CDD" id="cd01948">
    <property type="entry name" value="EAL"/>
    <property type="match status" value="1"/>
</dbReference>
<evidence type="ECO:0000256" key="1">
    <source>
        <dbReference type="ARBA" id="ARBA00012282"/>
    </source>
</evidence>
<evidence type="ECO:0000313" key="6">
    <source>
        <dbReference type="Proteomes" id="UP000005289"/>
    </source>
</evidence>
<gene>
    <name evidence="5" type="ORF">THITH_09470</name>
</gene>
<dbReference type="Gene3D" id="3.30.70.270">
    <property type="match status" value="1"/>
</dbReference>
<protein>
    <recommendedName>
        <fullName evidence="1">cyclic-guanylate-specific phosphodiesterase</fullName>
        <ecNumber evidence="1">3.1.4.52</ecNumber>
    </recommendedName>
</protein>
<dbReference type="InterPro" id="IPR043128">
    <property type="entry name" value="Rev_trsase/Diguanyl_cyclase"/>
</dbReference>
<dbReference type="SMART" id="SM00267">
    <property type="entry name" value="GGDEF"/>
    <property type="match status" value="1"/>
</dbReference>
<dbReference type="AlphaFoldDB" id="W0DN88"/>
<dbReference type="FunFam" id="3.20.20.450:FF:000001">
    <property type="entry name" value="Cyclic di-GMP phosphodiesterase yahA"/>
    <property type="match status" value="1"/>
</dbReference>
<dbReference type="InterPro" id="IPR001633">
    <property type="entry name" value="EAL_dom"/>
</dbReference>
<dbReference type="NCBIfam" id="TIGR00254">
    <property type="entry name" value="GGDEF"/>
    <property type="match status" value="1"/>
</dbReference>
<dbReference type="PANTHER" id="PTHR44757">
    <property type="entry name" value="DIGUANYLATE CYCLASE DGCP"/>
    <property type="match status" value="1"/>
</dbReference>
<dbReference type="InterPro" id="IPR029787">
    <property type="entry name" value="Nucleotide_cyclase"/>
</dbReference>
<dbReference type="PROSITE" id="PS50887">
    <property type="entry name" value="GGDEF"/>
    <property type="match status" value="1"/>
</dbReference>
<accession>W0DN88</accession>
<dbReference type="SMART" id="SM00052">
    <property type="entry name" value="EAL"/>
    <property type="match status" value="1"/>
</dbReference>
<dbReference type="Gene3D" id="3.20.20.450">
    <property type="entry name" value="EAL domain"/>
    <property type="match status" value="1"/>
</dbReference>
<dbReference type="GO" id="GO:0071111">
    <property type="term" value="F:cyclic-guanylate-specific phosphodiesterase activity"/>
    <property type="evidence" value="ECO:0007669"/>
    <property type="project" value="UniProtKB-EC"/>
</dbReference>
<dbReference type="SUPFAM" id="SSF141868">
    <property type="entry name" value="EAL domain-like"/>
    <property type="match status" value="1"/>
</dbReference>
<name>W0DN88_9GAMM</name>
<dbReference type="Proteomes" id="UP000005289">
    <property type="component" value="Chromosome"/>
</dbReference>
<dbReference type="Pfam" id="PF00563">
    <property type="entry name" value="EAL"/>
    <property type="match status" value="1"/>
</dbReference>
<dbReference type="STRING" id="713585.THITH_09470"/>
<evidence type="ECO:0000313" key="5">
    <source>
        <dbReference type="EMBL" id="AHE98458.1"/>
    </source>
</evidence>
<feature type="domain" description="EAL" evidence="3">
    <location>
        <begin position="136"/>
        <end position="390"/>
    </location>
</feature>
<sequence>MDLDRFKNLNDSLGHSLGDQLLQQVATRLQTHLRAGDTLARVGGDEFVLVLEGDDCKRHAGRVAGKLLGLLGTGLMVDGQQLFITASIGIALHPADGETVDQLLKNAELAMYRAKSQGRNTYCFYQEEMSREVMARLTLENALRLALAREEWVLHFQPQVHLATRRLTGVEALVRWQHPEQGLILPGRFIPIAEEMAIIGDLGAWVLRAACRQMQEWDALGCAVPRVAVNLSVQELERAALVPLVQEVLRETGLAPERLELEVTESMIMCEAGRAIETLRALQQLGVSVAVDDFGTGYSSLRYIKNLPLNRLKVDHAFVQDVGRSHDDDAIVRAIIGLGHSLDLEVVAEGVEREEQREFLQREGCEVGQGYLFGRPVPAEQIVARPLADGAR</sequence>
<evidence type="ECO:0000256" key="2">
    <source>
        <dbReference type="ARBA" id="ARBA00022636"/>
    </source>
</evidence>
<evidence type="ECO:0000259" key="4">
    <source>
        <dbReference type="PROSITE" id="PS50887"/>
    </source>
</evidence>
<evidence type="ECO:0000259" key="3">
    <source>
        <dbReference type="PROSITE" id="PS50883"/>
    </source>
</evidence>
<feature type="domain" description="GGDEF" evidence="4">
    <location>
        <begin position="1"/>
        <end position="127"/>
    </location>
</feature>
<dbReference type="InterPro" id="IPR035919">
    <property type="entry name" value="EAL_sf"/>
</dbReference>
<dbReference type="InterPro" id="IPR052155">
    <property type="entry name" value="Biofilm_reg_signaling"/>
</dbReference>
<reference evidence="5 6" key="1">
    <citation type="submission" date="2013-12" db="EMBL/GenBank/DDBJ databases">
        <authorList>
            <consortium name="DOE Joint Genome Institute"/>
            <person name="Muyzer G."/>
            <person name="Huntemann M."/>
            <person name="Han J."/>
            <person name="Chen A."/>
            <person name="Kyrpides N."/>
            <person name="Mavromatis K."/>
            <person name="Markowitz V."/>
            <person name="Palaniappan K."/>
            <person name="Ivanova N."/>
            <person name="Schaumberg A."/>
            <person name="Pati A."/>
            <person name="Liolios K."/>
            <person name="Nordberg H.P."/>
            <person name="Cantor M.N."/>
            <person name="Hua S.X."/>
            <person name="Woyke T."/>
        </authorList>
    </citation>
    <scope>NUCLEOTIDE SEQUENCE [LARGE SCALE GENOMIC DNA]</scope>
    <source>
        <strain evidence="5 6">ARh 1</strain>
    </source>
</reference>
<dbReference type="EC" id="3.1.4.52" evidence="1"/>